<gene>
    <name evidence="2" type="ORF">CWE11_06240</name>
</gene>
<dbReference type="Pfam" id="PF13116">
    <property type="entry name" value="YhdP"/>
    <property type="match status" value="1"/>
</dbReference>
<evidence type="ECO:0000313" key="3">
    <source>
        <dbReference type="Proteomes" id="UP000288405"/>
    </source>
</evidence>
<evidence type="ECO:0000313" key="2">
    <source>
        <dbReference type="EMBL" id="RUO33440.1"/>
    </source>
</evidence>
<dbReference type="PANTHER" id="PTHR38690">
    <property type="entry name" value="PROTEASE-RELATED"/>
    <property type="match status" value="1"/>
</dbReference>
<dbReference type="OrthoDB" id="9762238at2"/>
<dbReference type="InterPro" id="IPR011836">
    <property type="entry name" value="YhdP"/>
</dbReference>
<feature type="domain" description="YhdP central" evidence="1">
    <location>
        <begin position="7"/>
        <end position="1259"/>
    </location>
</feature>
<dbReference type="NCBIfam" id="TIGR02099">
    <property type="entry name" value="YhdP family protein"/>
    <property type="match status" value="1"/>
</dbReference>
<organism evidence="2 3">
    <name type="scientific">Aliidiomarina sanyensis</name>
    <dbReference type="NCBI Taxonomy" id="1249555"/>
    <lineage>
        <taxon>Bacteria</taxon>
        <taxon>Pseudomonadati</taxon>
        <taxon>Pseudomonadota</taxon>
        <taxon>Gammaproteobacteria</taxon>
        <taxon>Alteromonadales</taxon>
        <taxon>Idiomarinaceae</taxon>
        <taxon>Aliidiomarina</taxon>
    </lineage>
</organism>
<sequence>MVLKRAVHFTIRKLWLTIGILLVLFAVALSIARIALPYAENYRASIEEQIQQRFGQDVTIGGLSAEWTARGPVLVLQDLAFELVDDYPLQLDVQRANVQLNFWQSMMQRDWVFEHFVLSGMRVDYAFTPLNGDQDRSLPAALENLFLRQLEHFQIRDSEFTLRIGEQAPRTIQIDALTWRREGERRQATGLFRIPDVTANSLNFIADIDGDEFSTLSGDFYVEAQQLDISPWLKQVTPTSEILRTEFNLQGWLNLVDGEFRSGQLELGENHLEWRRDRERHRLNTRPSTWSLQPRTDGWLMNSTPLMISLDGRDWPLERVIWQYRQGEHRWNLTDIELFDFAPLWSLFGRPGQLVADWSDGLQAEGILSQVQVQLSPAREWQFYVRADGLGWKAYQGVPGMEGLALEIWSTDRKGRFALTGAEVALASPSTFADAKKLTELSVEGYWFQQNGSWEFGVPEAYFSLPNADVRQSMRFRSDNGNPVQAEWLLSGGSRGMDVFDVVALLPLQLGEDLANYLDGALEQGQIDTLGMVWRGPLDGLPYQPGQGVLQARTVIRDLDFQFRPEWPPILGTEAELTFEYDSLFITTRGGTLADIPLGEVRAEISPLIAQGTTLHVAADVDSDRDALHALFAQSPLADSVATTLDVVKPRGRLQGAFTLDIPFYEGGELVAEGRVDLDGNSIEITPVGLTLDAVQGELTFRNGAIRFHTDDAALFELPISVSLTGRVDDEIPYRIAADIYGAWASDAIQSAFPDTPLLEQFSGRMEHQAEFKLDLLSEGFNYRWDMTTQLADTGIQLPAPLGKAAGTSRTLVTEVRGNQTELTAESRMGDLLQVRGNMPLGQGFDALEFVIGESPVPIAASPTSGFSIYFGLGAAALEDWLPIVVGLTRLADNVPCVPEFEGEVCEPGLRLIPALHRVEGRVDALASYGQDFGETQIQGSAGDARWAFDINGENLRARLSGNDESDALAVNIDFLELTRVPEDTSEQQVVRERDWLDSLPKMTINCRLCRYDGQLLGEITANFDPQISGGQVTDLTIRRGNTRVRGGLGWVEANGETRTRVQGRFETSDVGALLGEFGVNSTVRESSANLQYDLNWQGGLLDWNADTLSGQVDWSLGQGYLRDVSDGAARIFAVLSLESILRRFTLDFRDIFSRGMHYQSFGGTLELEDGVVRTENTRMNGVAGDMTVRGHANLRDETLDYQITYVPKVTSSLPVLLAFMVNPPSGIAALVIDRMLHDAQVISRLQYHVTGSMSDPVVTEVRRDATDVELPEVAEDVLPRDLPEHTEATRENSGG</sequence>
<dbReference type="PANTHER" id="PTHR38690:SF1">
    <property type="entry name" value="PROTEASE"/>
    <property type="match status" value="1"/>
</dbReference>
<proteinExistence type="predicted"/>
<dbReference type="EMBL" id="PIPM01000005">
    <property type="protein sequence ID" value="RUO33440.1"/>
    <property type="molecule type" value="Genomic_DNA"/>
</dbReference>
<dbReference type="InterPro" id="IPR025263">
    <property type="entry name" value="YhdP_central"/>
</dbReference>
<name>A0A432WI17_9GAMM</name>
<protein>
    <submittedName>
        <fullName evidence="2">TIGR02099 family protein</fullName>
    </submittedName>
</protein>
<comment type="caution">
    <text evidence="2">The sequence shown here is derived from an EMBL/GenBank/DDBJ whole genome shotgun (WGS) entry which is preliminary data.</text>
</comment>
<dbReference type="RefSeq" id="WP_126776749.1">
    <property type="nucleotide sequence ID" value="NZ_PIPM01000005.1"/>
</dbReference>
<reference evidence="2 3" key="1">
    <citation type="journal article" date="2011" name="Front. Microbiol.">
        <title>Genomic signatures of strain selection and enhancement in Bacillus atrophaeus var. globigii, a historical biowarfare simulant.</title>
        <authorList>
            <person name="Gibbons H.S."/>
            <person name="Broomall S.M."/>
            <person name="McNew L.A."/>
            <person name="Daligault H."/>
            <person name="Chapman C."/>
            <person name="Bruce D."/>
            <person name="Karavis M."/>
            <person name="Krepps M."/>
            <person name="McGregor P.A."/>
            <person name="Hong C."/>
            <person name="Park K.H."/>
            <person name="Akmal A."/>
            <person name="Feldman A."/>
            <person name="Lin J.S."/>
            <person name="Chang W.E."/>
            <person name="Higgs B.W."/>
            <person name="Demirev P."/>
            <person name="Lindquist J."/>
            <person name="Liem A."/>
            <person name="Fochler E."/>
            <person name="Read T.D."/>
            <person name="Tapia R."/>
            <person name="Johnson S."/>
            <person name="Bishop-Lilly K.A."/>
            <person name="Detter C."/>
            <person name="Han C."/>
            <person name="Sozhamannan S."/>
            <person name="Rosenzweig C.N."/>
            <person name="Skowronski E.W."/>
        </authorList>
    </citation>
    <scope>NUCLEOTIDE SEQUENCE [LARGE SCALE GENOMIC DNA]</scope>
    <source>
        <strain evidence="2 3">GYP-17</strain>
    </source>
</reference>
<dbReference type="Proteomes" id="UP000288405">
    <property type="component" value="Unassembled WGS sequence"/>
</dbReference>
<accession>A0A432WI17</accession>
<keyword evidence="3" id="KW-1185">Reference proteome</keyword>
<evidence type="ECO:0000259" key="1">
    <source>
        <dbReference type="Pfam" id="PF13116"/>
    </source>
</evidence>